<accession>X1ADI7</accession>
<evidence type="ECO:0000313" key="6">
    <source>
        <dbReference type="EMBL" id="GAG58121.1"/>
    </source>
</evidence>
<dbReference type="Pfam" id="PF24517">
    <property type="entry name" value="CBM96"/>
    <property type="match status" value="1"/>
</dbReference>
<evidence type="ECO:0000256" key="1">
    <source>
        <dbReference type="ARBA" id="ARBA00004613"/>
    </source>
</evidence>
<name>X1ADI7_9ZZZZ</name>
<feature type="domain" description="Carbohydrate-binding module family 96" evidence="5">
    <location>
        <begin position="23"/>
        <end position="160"/>
    </location>
</feature>
<dbReference type="GO" id="GO:0005576">
    <property type="term" value="C:extracellular region"/>
    <property type="evidence" value="ECO:0007669"/>
    <property type="project" value="UniProtKB-SubCell"/>
</dbReference>
<keyword evidence="4" id="KW-0812">Transmembrane</keyword>
<keyword evidence="4" id="KW-1133">Transmembrane helix</keyword>
<proteinExistence type="predicted"/>
<protein>
    <recommendedName>
        <fullName evidence="5">Carbohydrate-binding module family 96 domain-containing protein</fullName>
    </recommendedName>
</protein>
<evidence type="ECO:0000256" key="4">
    <source>
        <dbReference type="SAM" id="Phobius"/>
    </source>
</evidence>
<keyword evidence="4" id="KW-0472">Membrane</keyword>
<sequence>MFSFLYGIDHNIDPVQGSAGIATVSTIADKDSYIIDFLPLGNYGSEEEFWVIWDLAVLKGKRTAFLHFPFTDKPDNVIKVEIRIYFEIHIGPVDFQIFTVNVDWGEDTINWFNAPIGETFILKDEISENGFYTFDVTDFIQGEDGFSILIHDPTINNAKFRNEAGDVGPVNDSIQIIYSQPFDTIIKINNGSDNTYSMFITLDITAELAQEMCFRNGTDGVWTSWEPYNTTKNLYLEGSEEGQIYSIYAKFRNIFGETQPKSDDIIYAIYREFWNNEIDIELNELNIILTIIFIGGLVIIAIMVKKGR</sequence>
<keyword evidence="2" id="KW-0964">Secreted</keyword>
<dbReference type="NCBIfam" id="NF033679">
    <property type="entry name" value="DNRLRE_dom"/>
    <property type="match status" value="1"/>
</dbReference>
<dbReference type="AlphaFoldDB" id="X1ADI7"/>
<dbReference type="EMBL" id="BART01000882">
    <property type="protein sequence ID" value="GAG58121.1"/>
    <property type="molecule type" value="Genomic_DNA"/>
</dbReference>
<feature type="transmembrane region" description="Helical" evidence="4">
    <location>
        <begin position="285"/>
        <end position="304"/>
    </location>
</feature>
<evidence type="ECO:0000259" key="5">
    <source>
        <dbReference type="Pfam" id="PF24517"/>
    </source>
</evidence>
<evidence type="ECO:0000256" key="3">
    <source>
        <dbReference type="ARBA" id="ARBA00022729"/>
    </source>
</evidence>
<organism evidence="6">
    <name type="scientific">marine sediment metagenome</name>
    <dbReference type="NCBI Taxonomy" id="412755"/>
    <lineage>
        <taxon>unclassified sequences</taxon>
        <taxon>metagenomes</taxon>
        <taxon>ecological metagenomes</taxon>
    </lineage>
</organism>
<comment type="caution">
    <text evidence="6">The sequence shown here is derived from an EMBL/GenBank/DDBJ whole genome shotgun (WGS) entry which is preliminary data.</text>
</comment>
<dbReference type="InterPro" id="IPR055372">
    <property type="entry name" value="CBM96"/>
</dbReference>
<gene>
    <name evidence="6" type="ORF">S01H4_03554</name>
</gene>
<keyword evidence="3" id="KW-0732">Signal</keyword>
<evidence type="ECO:0000256" key="2">
    <source>
        <dbReference type="ARBA" id="ARBA00022525"/>
    </source>
</evidence>
<reference evidence="6" key="1">
    <citation type="journal article" date="2014" name="Front. Microbiol.">
        <title>High frequency of phylogenetically diverse reductive dehalogenase-homologous genes in deep subseafloor sedimentary metagenomes.</title>
        <authorList>
            <person name="Kawai M."/>
            <person name="Futagami T."/>
            <person name="Toyoda A."/>
            <person name="Takaki Y."/>
            <person name="Nishi S."/>
            <person name="Hori S."/>
            <person name="Arai W."/>
            <person name="Tsubouchi T."/>
            <person name="Morono Y."/>
            <person name="Uchiyama I."/>
            <person name="Ito T."/>
            <person name="Fujiyama A."/>
            <person name="Inagaki F."/>
            <person name="Takami H."/>
        </authorList>
    </citation>
    <scope>NUCLEOTIDE SEQUENCE</scope>
    <source>
        <strain evidence="6">Expedition CK06-06</strain>
    </source>
</reference>
<comment type="subcellular location">
    <subcellularLocation>
        <location evidence="1">Secreted</location>
    </subcellularLocation>
</comment>